<dbReference type="GO" id="GO:0004222">
    <property type="term" value="F:metalloendopeptidase activity"/>
    <property type="evidence" value="ECO:0007669"/>
    <property type="project" value="InterPro"/>
</dbReference>
<comment type="cofactor">
    <cofactor evidence="2">
        <name>Zn(2+)</name>
        <dbReference type="ChEBI" id="CHEBI:29105"/>
    </cofactor>
    <text evidence="2">Binds 1 zinc ion per subunit.</text>
</comment>
<evidence type="ECO:0000313" key="5">
    <source>
        <dbReference type="EMBL" id="QSX77879.1"/>
    </source>
</evidence>
<dbReference type="InterPro" id="IPR006311">
    <property type="entry name" value="TAT_signal"/>
</dbReference>
<dbReference type="InterPro" id="IPR000841">
    <property type="entry name" value="Pept_M23A_Blytic"/>
</dbReference>
<feature type="active site" description="Proton donor/acceptor" evidence="1">
    <location>
        <position position="304"/>
    </location>
</feature>
<dbReference type="KEGG" id="lsf:I8J32_014290"/>
<keyword evidence="2" id="KW-0862">Zinc</keyword>
<feature type="disulfide bond" evidence="3">
    <location>
        <begin position="288"/>
        <end position="334"/>
    </location>
</feature>
<dbReference type="AlphaFoldDB" id="A0A974XY58"/>
<feature type="signal peptide" evidence="4">
    <location>
        <begin position="1"/>
        <end position="27"/>
    </location>
</feature>
<feature type="chain" id="PRO_5037146101" description="M23 family peptidase" evidence="4">
    <location>
        <begin position="28"/>
        <end position="398"/>
    </location>
</feature>
<evidence type="ECO:0000256" key="4">
    <source>
        <dbReference type="SAM" id="SignalP"/>
    </source>
</evidence>
<keyword evidence="6" id="KW-1185">Reference proteome</keyword>
<protein>
    <recommendedName>
        <fullName evidence="7">M23 family peptidase</fullName>
    </recommendedName>
</protein>
<evidence type="ECO:0000313" key="6">
    <source>
        <dbReference type="Proteomes" id="UP000639274"/>
    </source>
</evidence>
<evidence type="ECO:0000256" key="2">
    <source>
        <dbReference type="PIRSR" id="PIRSR600841-2"/>
    </source>
</evidence>
<organism evidence="5 6">
    <name type="scientific">Agrilutibacter solisilvae</name>
    <dbReference type="NCBI Taxonomy" id="2763317"/>
    <lineage>
        <taxon>Bacteria</taxon>
        <taxon>Pseudomonadati</taxon>
        <taxon>Pseudomonadota</taxon>
        <taxon>Gammaproteobacteria</taxon>
        <taxon>Lysobacterales</taxon>
        <taxon>Lysobacteraceae</taxon>
        <taxon>Agrilutibacter</taxon>
    </lineage>
</organism>
<reference evidence="5 6" key="1">
    <citation type="submission" date="2021-03" db="EMBL/GenBank/DDBJ databases">
        <title>Lysobacter sp. nov. isolated from soil of gangwondo yeongwol, south Korea.</title>
        <authorList>
            <person name="Kim K.R."/>
            <person name="Kim K.H."/>
            <person name="Jeon C.O."/>
        </authorList>
    </citation>
    <scope>NUCLEOTIDE SEQUENCE [LARGE SCALE GENOMIC DNA]</scope>
    <source>
        <strain evidence="5 6">R19</strain>
    </source>
</reference>
<feature type="binding site" evidence="2">
    <location>
        <position position="258"/>
    </location>
    <ligand>
        <name>Zn(2+)</name>
        <dbReference type="ChEBI" id="CHEBI:29105"/>
    </ligand>
</feature>
<keyword evidence="4" id="KW-0732">Signal</keyword>
<name>A0A974XY58_9GAMM</name>
<dbReference type="CDD" id="cd12797">
    <property type="entry name" value="M23_peptidase"/>
    <property type="match status" value="1"/>
</dbReference>
<keyword evidence="2" id="KW-0479">Metal-binding</keyword>
<feature type="binding site" evidence="2">
    <location>
        <position position="345"/>
    </location>
    <ligand>
        <name>Zn(2+)</name>
        <dbReference type="ChEBI" id="CHEBI:29105"/>
    </ligand>
</feature>
<feature type="binding site" evidence="2">
    <location>
        <position position="244"/>
    </location>
    <ligand>
        <name>Zn(2+)</name>
        <dbReference type="ChEBI" id="CHEBI:29105"/>
    </ligand>
</feature>
<feature type="active site" description="Proton donor/acceptor" evidence="1">
    <location>
        <position position="343"/>
    </location>
</feature>
<evidence type="ECO:0000256" key="3">
    <source>
        <dbReference type="PIRSR" id="PIRSR600841-3"/>
    </source>
</evidence>
<dbReference type="SUPFAM" id="SSF51261">
    <property type="entry name" value="Duplicated hybrid motif"/>
    <property type="match status" value="1"/>
</dbReference>
<proteinExistence type="predicted"/>
<dbReference type="RefSeq" id="WP_200615741.1">
    <property type="nucleotide sequence ID" value="NZ_CP071518.1"/>
</dbReference>
<evidence type="ECO:0000256" key="1">
    <source>
        <dbReference type="PIRSR" id="PIRSR600841-1"/>
    </source>
</evidence>
<dbReference type="InterPro" id="IPR011055">
    <property type="entry name" value="Dup_hybrid_motif"/>
</dbReference>
<evidence type="ECO:0008006" key="7">
    <source>
        <dbReference type="Google" id="ProtNLM"/>
    </source>
</evidence>
<accession>A0A974XY58</accession>
<dbReference type="Gene3D" id="2.70.70.10">
    <property type="entry name" value="Glucose Permease (Domain IIA)"/>
    <property type="match status" value="1"/>
</dbReference>
<dbReference type="Proteomes" id="UP000639274">
    <property type="component" value="Chromosome"/>
</dbReference>
<dbReference type="EMBL" id="CP071518">
    <property type="protein sequence ID" value="QSX77879.1"/>
    <property type="molecule type" value="Genomic_DNA"/>
</dbReference>
<gene>
    <name evidence="5" type="ORF">I8J32_014290</name>
</gene>
<keyword evidence="3" id="KW-1015">Disulfide bond</keyword>
<dbReference type="PROSITE" id="PS51318">
    <property type="entry name" value="TAT"/>
    <property type="match status" value="1"/>
</dbReference>
<dbReference type="GO" id="GO:0046872">
    <property type="term" value="F:metal ion binding"/>
    <property type="evidence" value="ECO:0007669"/>
    <property type="project" value="UniProtKB-KW"/>
</dbReference>
<dbReference type="PRINTS" id="PR00933">
    <property type="entry name" value="BLYTICPTASE"/>
</dbReference>
<sequence>MNKHNWSRRTLLLAMALAVGTAGAAWAGNGLPRSSTGKPALQRQSQPATVLGAQDLVYSYDEMFDFDIPAYLGKHAPHLRPHAEVISHWAGYSGISPKVLIALMEQQSGVVSRRGGAQSMRRPFGALSKATGFNEQTRDVALALRRSLYAPPVPAVTPKGLATLSSANPLQALYLRAGESSASAALLGDGAFQLVYGRLFNGPRKATTSGRFSHGDVNTKAGPVNGFLQFPFPRGQSWHVGGAHTNTGSGSWPMSSLDMSQGGGWGSYQGNTWVVASAAGYFKRHSSCFAEVVHTGGWSTTYYHMMNLQYGTGAYVYKNYGIGNPANTTSQALCNGGSSTGPHEHWSLKYNGSHYHLNGVYLSGFQITALGSSYDTYCSRFYLSKNGYRYCSGWFYNP</sequence>
<dbReference type="GO" id="GO:0006508">
    <property type="term" value="P:proteolysis"/>
    <property type="evidence" value="ECO:0007669"/>
    <property type="project" value="InterPro"/>
</dbReference>